<feature type="compositionally biased region" description="Polar residues" evidence="7">
    <location>
        <begin position="217"/>
        <end position="226"/>
    </location>
</feature>
<feature type="region of interest" description="Disordered" evidence="7">
    <location>
        <begin position="161"/>
        <end position="291"/>
    </location>
</feature>
<feature type="compositionally biased region" description="Polar residues" evidence="7">
    <location>
        <begin position="235"/>
        <end position="247"/>
    </location>
</feature>
<gene>
    <name evidence="8" type="ORF">CIPAW_14G118700</name>
</gene>
<feature type="region of interest" description="Disordered" evidence="7">
    <location>
        <begin position="1"/>
        <end position="92"/>
    </location>
</feature>
<evidence type="ECO:0000256" key="4">
    <source>
        <dbReference type="ARBA" id="ARBA00023163"/>
    </source>
</evidence>
<comment type="subcellular location">
    <subcellularLocation>
        <location evidence="1 6">Nucleus</location>
    </subcellularLocation>
</comment>
<dbReference type="EMBL" id="CM031822">
    <property type="protein sequence ID" value="KAG6629930.1"/>
    <property type="molecule type" value="Genomic_DNA"/>
</dbReference>
<feature type="compositionally biased region" description="Polar residues" evidence="7">
    <location>
        <begin position="59"/>
        <end position="71"/>
    </location>
</feature>
<keyword evidence="9" id="KW-1185">Reference proteome</keyword>
<name>A0A8T1NMB2_CARIL</name>
<evidence type="ECO:0000313" key="9">
    <source>
        <dbReference type="Proteomes" id="UP000811609"/>
    </source>
</evidence>
<dbReference type="GO" id="GO:0003677">
    <property type="term" value="F:DNA binding"/>
    <property type="evidence" value="ECO:0007669"/>
    <property type="project" value="UniProtKB-KW"/>
</dbReference>
<feature type="compositionally biased region" description="Basic and acidic residues" evidence="7">
    <location>
        <begin position="1"/>
        <end position="15"/>
    </location>
</feature>
<evidence type="ECO:0000256" key="1">
    <source>
        <dbReference type="ARBA" id="ARBA00004123"/>
    </source>
</evidence>
<proteinExistence type="inferred from homology"/>
<accession>A0A8T1NMB2</accession>
<comment type="caution">
    <text evidence="8">The sequence shown here is derived from an EMBL/GenBank/DDBJ whole genome shotgun (WGS) entry which is preliminary data.</text>
</comment>
<feature type="compositionally biased region" description="Low complexity" evidence="7">
    <location>
        <begin position="38"/>
        <end position="51"/>
    </location>
</feature>
<keyword evidence="2 6" id="KW-0805">Transcription regulation</keyword>
<dbReference type="GO" id="GO:0005634">
    <property type="term" value="C:nucleus"/>
    <property type="evidence" value="ECO:0007669"/>
    <property type="project" value="UniProtKB-SubCell"/>
</dbReference>
<dbReference type="Proteomes" id="UP000811609">
    <property type="component" value="Chromosome 14"/>
</dbReference>
<organism evidence="8 9">
    <name type="scientific">Carya illinoinensis</name>
    <name type="common">Pecan</name>
    <dbReference type="NCBI Taxonomy" id="32201"/>
    <lineage>
        <taxon>Eukaryota</taxon>
        <taxon>Viridiplantae</taxon>
        <taxon>Streptophyta</taxon>
        <taxon>Embryophyta</taxon>
        <taxon>Tracheophyta</taxon>
        <taxon>Spermatophyta</taxon>
        <taxon>Magnoliopsida</taxon>
        <taxon>eudicotyledons</taxon>
        <taxon>Gunneridae</taxon>
        <taxon>Pentapetalae</taxon>
        <taxon>rosids</taxon>
        <taxon>fabids</taxon>
        <taxon>Fagales</taxon>
        <taxon>Juglandaceae</taxon>
        <taxon>Carya</taxon>
    </lineage>
</organism>
<dbReference type="Pfam" id="PF02045">
    <property type="entry name" value="CBFB_NFYA"/>
    <property type="match status" value="1"/>
</dbReference>
<feature type="compositionally biased region" description="Basic residues" evidence="7">
    <location>
        <begin position="161"/>
        <end position="170"/>
    </location>
</feature>
<feature type="compositionally biased region" description="Polar residues" evidence="7">
    <location>
        <begin position="271"/>
        <end position="285"/>
    </location>
</feature>
<keyword evidence="3 6" id="KW-0238">DNA-binding</keyword>
<protein>
    <recommendedName>
        <fullName evidence="6">Nuclear transcription factor Y subunit</fullName>
    </recommendedName>
</protein>
<dbReference type="SMART" id="SM00521">
    <property type="entry name" value="CBF"/>
    <property type="match status" value="1"/>
</dbReference>
<feature type="compositionally biased region" description="Basic and acidic residues" evidence="7">
    <location>
        <begin position="179"/>
        <end position="191"/>
    </location>
</feature>
<feature type="compositionally biased region" description="Low complexity" evidence="7">
    <location>
        <begin position="195"/>
        <end position="214"/>
    </location>
</feature>
<evidence type="ECO:0000256" key="7">
    <source>
        <dbReference type="SAM" id="MobiDB-lite"/>
    </source>
</evidence>
<comment type="function">
    <text evidence="6">Component of the sequence-specific heterotrimeric transcription factor (NF-Y) which specifically recognizes a 5'-CCAAT-3' box motif found in the promoters of its target genes.</text>
</comment>
<dbReference type="InterPro" id="IPR001289">
    <property type="entry name" value="NFYA"/>
</dbReference>
<evidence type="ECO:0000256" key="3">
    <source>
        <dbReference type="ARBA" id="ARBA00023125"/>
    </source>
</evidence>
<dbReference type="PROSITE" id="PS51152">
    <property type="entry name" value="NFYA_HAP2_2"/>
    <property type="match status" value="1"/>
</dbReference>
<evidence type="ECO:0000256" key="6">
    <source>
        <dbReference type="RuleBase" id="RU367155"/>
    </source>
</evidence>
<evidence type="ECO:0000313" key="8">
    <source>
        <dbReference type="EMBL" id="KAG6629930.1"/>
    </source>
</evidence>
<comment type="similarity">
    <text evidence="6">Belongs to the NFYA/HAP2 subunit family.</text>
</comment>
<dbReference type="GO" id="GO:0003700">
    <property type="term" value="F:DNA-binding transcription factor activity"/>
    <property type="evidence" value="ECO:0007669"/>
    <property type="project" value="UniProtKB-UniRule"/>
</dbReference>
<dbReference type="AlphaFoldDB" id="A0A8T1NMB2"/>
<reference evidence="8" key="1">
    <citation type="submission" date="2020-12" db="EMBL/GenBank/DDBJ databases">
        <title>WGS assembly of Carya illinoinensis cv. Pawnee.</title>
        <authorList>
            <person name="Platts A."/>
            <person name="Shu S."/>
            <person name="Wright S."/>
            <person name="Barry K."/>
            <person name="Edger P."/>
            <person name="Pires J.C."/>
            <person name="Schmutz J."/>
        </authorList>
    </citation>
    <scope>NUCLEOTIDE SEQUENCE</scope>
    <source>
        <tissue evidence="8">Leaf</tissue>
    </source>
</reference>
<comment type="subunit">
    <text evidence="6">Heterotrimer.</text>
</comment>
<keyword evidence="5 6" id="KW-0539">Nucleus</keyword>
<dbReference type="PANTHER" id="PTHR12632">
    <property type="entry name" value="TRANSCRIPTION FACTOR NF-Y ALPHA-RELATED"/>
    <property type="match status" value="1"/>
</dbReference>
<evidence type="ECO:0000256" key="5">
    <source>
        <dbReference type="ARBA" id="ARBA00023242"/>
    </source>
</evidence>
<evidence type="ECO:0000256" key="2">
    <source>
        <dbReference type="ARBA" id="ARBA00023015"/>
    </source>
</evidence>
<feature type="compositionally biased region" description="Polar residues" evidence="7">
    <location>
        <begin position="82"/>
        <end position="92"/>
    </location>
</feature>
<keyword evidence="4 6" id="KW-0804">Transcription</keyword>
<sequence length="291" mass="31293">MQQKSEKPNQLDPRSHATQPPAVYTEPWWRNIGYNPISPSVTGGNVSNSSSLECPDAGSDSNDGQSLSNNEPNEEGGDATKESQNTASSRSARNYGQHYQNMQHVASTAPSMRNECLTQPAQLELVGHSIACASNPYQDPYHGGMLTAYGHQPYPYLHESRHQHAMRRARGSGGRFAKKSNDDAANHEANEKGTASGPALSSQSASSSGSEPLLTDSAETWNSSHGQPEGRQDASEAQNYVNGGNHYQNHEVLPGSSYLHTGGRGEEGDCSGQQWGSISSNQASQRRLAIQ</sequence>